<feature type="domain" description="Acyl-CoA dehydrogenase/oxidase C-terminal" evidence="2">
    <location>
        <begin position="101"/>
        <end position="144"/>
    </location>
</feature>
<name>A0A1G4U5C8_9HYPH</name>
<evidence type="ECO:0000313" key="4">
    <source>
        <dbReference type="Proteomes" id="UP000199542"/>
    </source>
</evidence>
<dbReference type="Proteomes" id="UP000199542">
    <property type="component" value="Unassembled WGS sequence"/>
</dbReference>
<dbReference type="InterPro" id="IPR036250">
    <property type="entry name" value="AcylCo_DH-like_C"/>
</dbReference>
<dbReference type="AlphaFoldDB" id="A0A1G4U5C8"/>
<evidence type="ECO:0000313" key="3">
    <source>
        <dbReference type="EMBL" id="SCW88862.1"/>
    </source>
</evidence>
<dbReference type="SUPFAM" id="SSF47203">
    <property type="entry name" value="Acyl-CoA dehydrogenase C-terminal domain-like"/>
    <property type="match status" value="1"/>
</dbReference>
<evidence type="ECO:0000259" key="2">
    <source>
        <dbReference type="Pfam" id="PF00441"/>
    </source>
</evidence>
<keyword evidence="1" id="KW-0285">Flavoprotein</keyword>
<sequence length="239" mass="26228">MLHVPARISTEGLFALARASEASTMLRAFCLYVTSREGYLVANGYALRDAEDEFPLVNPTLGAGAVRIIEEQSDIALAQIGIAMVRVEPAARMRPDVLRSAIAVATARLGLLARALDMAFQHLEGRQSFGQKTLHHQLVKTRFAYANNLIVRLLEEIRLVEELTQPHDLEGMHLAISEEFAQVSKLMGGHGYLISGFSTLEYLSSLIASIYAEPAFSPSLTNPASRNHTTHCDRIGDEP</sequence>
<dbReference type="EMBL" id="FMTM01000018">
    <property type="protein sequence ID" value="SCW88862.1"/>
    <property type="molecule type" value="Genomic_DNA"/>
</dbReference>
<protein>
    <submittedName>
        <fullName evidence="3">Acyl-CoA dehydrogenase, C-terminal domain</fullName>
    </submittedName>
</protein>
<organism evidence="3 4">
    <name type="scientific">Rhizobium mongolense subsp. loessense</name>
    <dbReference type="NCBI Taxonomy" id="158890"/>
    <lineage>
        <taxon>Bacteria</taxon>
        <taxon>Pseudomonadati</taxon>
        <taxon>Pseudomonadota</taxon>
        <taxon>Alphaproteobacteria</taxon>
        <taxon>Hyphomicrobiales</taxon>
        <taxon>Rhizobiaceae</taxon>
        <taxon>Rhizobium/Agrobacterium group</taxon>
        <taxon>Rhizobium</taxon>
    </lineage>
</organism>
<dbReference type="Gene3D" id="1.20.140.10">
    <property type="entry name" value="Butyryl-CoA Dehydrogenase, subunit A, domain 3"/>
    <property type="match status" value="1"/>
</dbReference>
<dbReference type="GO" id="GO:0016627">
    <property type="term" value="F:oxidoreductase activity, acting on the CH-CH group of donors"/>
    <property type="evidence" value="ECO:0007669"/>
    <property type="project" value="InterPro"/>
</dbReference>
<evidence type="ECO:0000256" key="1">
    <source>
        <dbReference type="ARBA" id="ARBA00022630"/>
    </source>
</evidence>
<accession>A0A1G4U5C8</accession>
<dbReference type="InterPro" id="IPR009075">
    <property type="entry name" value="AcylCo_DH/oxidase_C"/>
</dbReference>
<dbReference type="Pfam" id="PF00441">
    <property type="entry name" value="Acyl-CoA_dh_1"/>
    <property type="match status" value="1"/>
</dbReference>
<reference evidence="3 4" key="1">
    <citation type="submission" date="2016-10" db="EMBL/GenBank/DDBJ databases">
        <authorList>
            <person name="de Groot N.N."/>
        </authorList>
    </citation>
    <scope>NUCLEOTIDE SEQUENCE [LARGE SCALE GENOMIC DNA]</scope>
    <source>
        <strain evidence="3 4">CGMCC 1.3401</strain>
    </source>
</reference>
<proteinExistence type="predicted"/>
<gene>
    <name evidence="3" type="ORF">SAMN02927900_06151</name>
</gene>